<evidence type="ECO:0000256" key="6">
    <source>
        <dbReference type="PIRSR" id="PIRSR005536-1"/>
    </source>
</evidence>
<dbReference type="InterPro" id="IPR050985">
    <property type="entry name" value="Alpha-glycosidase_related"/>
</dbReference>
<keyword evidence="10" id="KW-1185">Reference proteome</keyword>
<reference evidence="10" key="1">
    <citation type="submission" date="2016-11" db="EMBL/GenBank/DDBJ databases">
        <authorList>
            <person name="Varghese N."/>
            <person name="Submissions S."/>
        </authorList>
    </citation>
    <scope>NUCLEOTIDE SEQUENCE [LARGE SCALE GENOMIC DNA]</scope>
    <source>
        <strain evidence="10">DSM 16579</strain>
    </source>
</reference>
<dbReference type="PANTHER" id="PTHR43053:SF3">
    <property type="entry name" value="ALPHA-GALACTOSIDASE C-RELATED"/>
    <property type="match status" value="1"/>
</dbReference>
<evidence type="ECO:0000256" key="1">
    <source>
        <dbReference type="ARBA" id="ARBA00001255"/>
    </source>
</evidence>
<feature type="binding site" evidence="7">
    <location>
        <position position="499"/>
    </location>
    <ligand>
        <name>substrate</name>
    </ligand>
</feature>
<dbReference type="Pfam" id="PF16875">
    <property type="entry name" value="Glyco_hydro_36N"/>
    <property type="match status" value="1"/>
</dbReference>
<evidence type="ECO:0000256" key="7">
    <source>
        <dbReference type="PIRSR" id="PIRSR005536-2"/>
    </source>
</evidence>
<comment type="similarity">
    <text evidence="5">Belongs to the glycosyl hydrolase.</text>
</comment>
<dbReference type="InterPro" id="IPR038417">
    <property type="entry name" value="Alpga-gal_N_sf"/>
</dbReference>
<sequence>MSEVKNVSFYRQDLLTKDLLGKEQQGKTLVIACPKQGAPELLYFGDALPKTTDLASVYLSQQAAIPQGMMDKPTPMSLIPEAGRGWLQTPAVEAIAEDRPVWAACWSLVAVDEKQSGFVIRLEDKVAQLSVTLAIGLLPSGVLRQQLTLTNQGQANITVQRLACTLPVASQFTERMGFYGRWCQEFQQERCDWQATWLQENRNGRNSQANFPAVIVGEQGFGEQQGDLVGAHLAWSGNHRLKADYTAEGHRYLQAEVLYLPGEIVLAANESISTPEFLAAHSASGLNAMSQQFHQEARHRLKLTKPRPVHLNTWEAFYFDHDMAKLKALAKAAADVGVERYILDDGWFRGRHHDKAALGDWFVDETKYPNGLLPLISYVRNDLGMEFGLWFEPEMVNPDSDLFRAHPDWALQLPQYEPALARNQLVLNLAKPEAYQYIRERLFALFTEYPIDYVKWDMNRDYTQPSGDIAPQAHAQVEALYRLLSELNQAFPAMEIESCSSGGARVDFGILNFTKRFWASDCNDALERQTIQRGFSYFLPPEVMGSHIGPDKSHTTSRIHDVAFRAGTAMLGHLGIEWNLLDANAEQKVTIANWLSHYKQYRSVLHEGNNWRLPSADGRAQTQWALSQDRTQGLAVYSQLTMPKQAQTLPVRLPNLLPDQLYRVNVLEHSPLPGHLMKALPAWWKKDLILNGASLSQVGLRLPIFDPESLVLLAIQAVPVMEKH</sequence>
<organism evidence="9 10">
    <name type="scientific">Marinomonas polaris DSM 16579</name>
    <dbReference type="NCBI Taxonomy" id="1122206"/>
    <lineage>
        <taxon>Bacteria</taxon>
        <taxon>Pseudomonadati</taxon>
        <taxon>Pseudomonadota</taxon>
        <taxon>Gammaproteobacteria</taxon>
        <taxon>Oceanospirillales</taxon>
        <taxon>Oceanospirillaceae</taxon>
        <taxon>Marinomonas</taxon>
    </lineage>
</organism>
<dbReference type="Gene3D" id="3.20.20.70">
    <property type="entry name" value="Aldolase class I"/>
    <property type="match status" value="1"/>
</dbReference>
<dbReference type="InterPro" id="IPR002252">
    <property type="entry name" value="Glyco_hydro_36"/>
</dbReference>
<dbReference type="STRING" id="1122206.SAMN02745753_01649"/>
<dbReference type="Gene3D" id="2.70.98.60">
    <property type="entry name" value="alpha-galactosidase from lactobacil brevis"/>
    <property type="match status" value="1"/>
</dbReference>
<dbReference type="Gene3D" id="2.60.40.1180">
    <property type="entry name" value="Golgi alpha-mannosidase II"/>
    <property type="match status" value="1"/>
</dbReference>
<feature type="binding site" evidence="7">
    <location>
        <position position="422"/>
    </location>
    <ligand>
        <name>substrate</name>
    </ligand>
</feature>
<feature type="binding site" evidence="7">
    <location>
        <position position="521"/>
    </location>
    <ligand>
        <name>substrate</name>
    </ligand>
</feature>
<dbReference type="InterPro" id="IPR013780">
    <property type="entry name" value="Glyco_hydro_b"/>
</dbReference>
<feature type="binding site" evidence="7">
    <location>
        <begin position="344"/>
        <end position="345"/>
    </location>
    <ligand>
        <name>substrate</name>
    </ligand>
</feature>
<dbReference type="InterPro" id="IPR031704">
    <property type="entry name" value="Glyco_hydro_36_N"/>
</dbReference>
<feature type="domain" description="Glycosyl hydrolase family 36 N-terminal" evidence="8">
    <location>
        <begin position="37"/>
        <end position="265"/>
    </location>
</feature>
<dbReference type="PIRSF" id="PIRSF005536">
    <property type="entry name" value="Agal"/>
    <property type="match status" value="1"/>
</dbReference>
<keyword evidence="4 5" id="KW-0326">Glycosidase</keyword>
<dbReference type="Proteomes" id="UP000184517">
    <property type="component" value="Unassembled WGS sequence"/>
</dbReference>
<evidence type="ECO:0000259" key="8">
    <source>
        <dbReference type="Pfam" id="PF16875"/>
    </source>
</evidence>
<dbReference type="PRINTS" id="PR00743">
    <property type="entry name" value="GLHYDRLASE36"/>
</dbReference>
<proteinExistence type="inferred from homology"/>
<dbReference type="GO" id="GO:0016052">
    <property type="term" value="P:carbohydrate catabolic process"/>
    <property type="evidence" value="ECO:0007669"/>
    <property type="project" value="InterPro"/>
</dbReference>
<dbReference type="GO" id="GO:0004557">
    <property type="term" value="F:alpha-galactosidase activity"/>
    <property type="evidence" value="ECO:0007669"/>
    <property type="project" value="UniProtKB-UniRule"/>
</dbReference>
<evidence type="ECO:0000256" key="3">
    <source>
        <dbReference type="ARBA" id="ARBA00022801"/>
    </source>
</evidence>
<dbReference type="EC" id="3.2.1.22" evidence="2 5"/>
<feature type="active site" description="Proton donor" evidence="6">
    <location>
        <position position="521"/>
    </location>
</feature>
<dbReference type="InterPro" id="IPR017853">
    <property type="entry name" value="GH"/>
</dbReference>
<dbReference type="OrthoDB" id="9758822at2"/>
<evidence type="ECO:0000313" key="9">
    <source>
        <dbReference type="EMBL" id="SHF27026.1"/>
    </source>
</evidence>
<dbReference type="SUPFAM" id="SSF51445">
    <property type="entry name" value="(Trans)glycosidases"/>
    <property type="match status" value="1"/>
</dbReference>
<dbReference type="CDD" id="cd14791">
    <property type="entry name" value="GH36"/>
    <property type="match status" value="1"/>
</dbReference>
<evidence type="ECO:0000256" key="5">
    <source>
        <dbReference type="PIRNR" id="PIRNR005536"/>
    </source>
</evidence>
<dbReference type="PANTHER" id="PTHR43053">
    <property type="entry name" value="GLYCOSIDASE FAMILY 31"/>
    <property type="match status" value="1"/>
</dbReference>
<dbReference type="InterPro" id="IPR013785">
    <property type="entry name" value="Aldolase_TIM"/>
</dbReference>
<evidence type="ECO:0000313" key="10">
    <source>
        <dbReference type="Proteomes" id="UP000184517"/>
    </source>
</evidence>
<protein>
    <recommendedName>
        <fullName evidence="2 5">Alpha-galactosidase</fullName>
        <ecNumber evidence="2 5">3.2.1.22</ecNumber>
    </recommendedName>
</protein>
<dbReference type="AlphaFoldDB" id="A0A1M5AAG5"/>
<name>A0A1M5AAG5_9GAMM</name>
<feature type="binding site" evidence="7">
    <location>
        <begin position="455"/>
        <end position="459"/>
    </location>
    <ligand>
        <name>substrate</name>
    </ligand>
</feature>
<dbReference type="Pfam" id="PF02065">
    <property type="entry name" value="Melibiase"/>
    <property type="match status" value="1"/>
</dbReference>
<dbReference type="EMBL" id="FQVF01000006">
    <property type="protein sequence ID" value="SHF27026.1"/>
    <property type="molecule type" value="Genomic_DNA"/>
</dbReference>
<evidence type="ECO:0000256" key="2">
    <source>
        <dbReference type="ARBA" id="ARBA00012755"/>
    </source>
</evidence>
<dbReference type="FunFam" id="3.20.20.70:FF:000118">
    <property type="entry name" value="Alpha-galactosidase"/>
    <property type="match status" value="1"/>
</dbReference>
<feature type="active site" description="Nucleophile" evidence="6">
    <location>
        <position position="457"/>
    </location>
</feature>
<keyword evidence="3 5" id="KW-0378">Hydrolase</keyword>
<comment type="catalytic activity">
    <reaction evidence="1 5">
        <text>Hydrolysis of terminal, non-reducing alpha-D-galactose residues in alpha-D-galactosides, including galactose oligosaccharides, galactomannans and galactolipids.</text>
        <dbReference type="EC" id="3.2.1.22"/>
    </reaction>
</comment>
<accession>A0A1M5AAG5</accession>
<evidence type="ECO:0000256" key="4">
    <source>
        <dbReference type="ARBA" id="ARBA00023295"/>
    </source>
</evidence>
<gene>
    <name evidence="9" type="ORF">SAMN02745753_01649</name>
</gene>
<dbReference type="RefSeq" id="WP_084122275.1">
    <property type="nucleotide sequence ID" value="NZ_FQVF01000006.1"/>
</dbReference>
<feature type="binding site" evidence="7">
    <location>
        <position position="182"/>
    </location>
    <ligand>
        <name>substrate</name>
    </ligand>
</feature>